<keyword evidence="2" id="KW-1185">Reference proteome</keyword>
<evidence type="ECO:0008006" key="3">
    <source>
        <dbReference type="Google" id="ProtNLM"/>
    </source>
</evidence>
<sequence>MKSLASGISTTKAAARLGVTAADGAARCETGFGFRLGGRWRISENRIAEIERALSNAGTGMPPFRAPQPF</sequence>
<dbReference type="EMBL" id="FMAI01000013">
    <property type="protein sequence ID" value="SCB48414.1"/>
    <property type="molecule type" value="Genomic_DNA"/>
</dbReference>
<organism evidence="1 2">
    <name type="scientific">Bradyrhizobium shewense</name>
    <dbReference type="NCBI Taxonomy" id="1761772"/>
    <lineage>
        <taxon>Bacteria</taxon>
        <taxon>Pseudomonadati</taxon>
        <taxon>Pseudomonadota</taxon>
        <taxon>Alphaproteobacteria</taxon>
        <taxon>Hyphomicrobiales</taxon>
        <taxon>Nitrobacteraceae</taxon>
        <taxon>Bradyrhizobium</taxon>
    </lineage>
</organism>
<protein>
    <recommendedName>
        <fullName evidence="3">DNA-binding protein</fullName>
    </recommendedName>
</protein>
<evidence type="ECO:0000313" key="1">
    <source>
        <dbReference type="EMBL" id="SCB48414.1"/>
    </source>
</evidence>
<name>A0A1C3X8U9_9BRAD</name>
<reference evidence="2" key="1">
    <citation type="submission" date="2016-08" db="EMBL/GenBank/DDBJ databases">
        <authorList>
            <person name="Varghese N."/>
            <person name="Submissions Spin"/>
        </authorList>
    </citation>
    <scope>NUCLEOTIDE SEQUENCE [LARGE SCALE GENOMIC DNA]</scope>
    <source>
        <strain evidence="2">ERR11</strain>
    </source>
</reference>
<dbReference type="Proteomes" id="UP000199184">
    <property type="component" value="Unassembled WGS sequence"/>
</dbReference>
<evidence type="ECO:0000313" key="2">
    <source>
        <dbReference type="Proteomes" id="UP000199184"/>
    </source>
</evidence>
<accession>A0A1C3X8U9</accession>
<dbReference type="AlphaFoldDB" id="A0A1C3X8U9"/>
<proteinExistence type="predicted"/>
<gene>
    <name evidence="1" type="ORF">GA0061098_101334</name>
</gene>